<proteinExistence type="predicted"/>
<keyword evidence="2" id="KW-1185">Reference proteome</keyword>
<dbReference type="AlphaFoldDB" id="A0AAN9MR89"/>
<evidence type="ECO:0000313" key="1">
    <source>
        <dbReference type="EMBL" id="KAK7359490.1"/>
    </source>
</evidence>
<evidence type="ECO:0000313" key="2">
    <source>
        <dbReference type="Proteomes" id="UP001367508"/>
    </source>
</evidence>
<gene>
    <name evidence="1" type="ORF">VNO77_01450</name>
</gene>
<protein>
    <submittedName>
        <fullName evidence="1">Uncharacterized protein</fullName>
    </submittedName>
</protein>
<dbReference type="Gene3D" id="3.30.1370.160">
    <property type="match status" value="1"/>
</dbReference>
<comment type="caution">
    <text evidence="1">The sequence shown here is derived from an EMBL/GenBank/DDBJ whole genome shotgun (WGS) entry which is preliminary data.</text>
</comment>
<sequence length="294" mass="33234">MNDAMVVLEMSKWHDLVMSGNTCEDMTWSVVKSWNIYDSWLGLGRLVCSWKYWPLNTWSVKHSHLREIVGNSSVRAIGSSGVSQTVQALKGDIDMLLKGVGDRNVTKEVKHILEMARRASLKRKVLHTDFLTPPVLRESIQVLEKLADGKAIAEGGYPQAERCRISVGHPEELTSDPDIISALRNCQGDILGDIILQGEQVAQILVVPELTFLCQHWLSKTPLISFDYEPPRTKSFKTKEASVRVDALARAGFKISRSKLVDLIRLAISNLYSRRNKLHKEREEFNEELPTFPV</sequence>
<organism evidence="1 2">
    <name type="scientific">Canavalia gladiata</name>
    <name type="common">Sword bean</name>
    <name type="synonym">Dolichos gladiatus</name>
    <dbReference type="NCBI Taxonomy" id="3824"/>
    <lineage>
        <taxon>Eukaryota</taxon>
        <taxon>Viridiplantae</taxon>
        <taxon>Streptophyta</taxon>
        <taxon>Embryophyta</taxon>
        <taxon>Tracheophyta</taxon>
        <taxon>Spermatophyta</taxon>
        <taxon>Magnoliopsida</taxon>
        <taxon>eudicotyledons</taxon>
        <taxon>Gunneridae</taxon>
        <taxon>Pentapetalae</taxon>
        <taxon>rosids</taxon>
        <taxon>fabids</taxon>
        <taxon>Fabales</taxon>
        <taxon>Fabaceae</taxon>
        <taxon>Papilionoideae</taxon>
        <taxon>50 kb inversion clade</taxon>
        <taxon>NPAAA clade</taxon>
        <taxon>indigoferoid/millettioid clade</taxon>
        <taxon>Phaseoleae</taxon>
        <taxon>Canavalia</taxon>
    </lineage>
</organism>
<name>A0AAN9MR89_CANGL</name>
<dbReference type="EMBL" id="JAYMYQ010000001">
    <property type="protein sequence ID" value="KAK7359490.1"/>
    <property type="molecule type" value="Genomic_DNA"/>
</dbReference>
<dbReference type="Proteomes" id="UP001367508">
    <property type="component" value="Unassembled WGS sequence"/>
</dbReference>
<accession>A0AAN9MR89</accession>
<reference evidence="1 2" key="1">
    <citation type="submission" date="2024-01" db="EMBL/GenBank/DDBJ databases">
        <title>The genomes of 5 underutilized Papilionoideae crops provide insights into root nodulation and disease resistanc.</title>
        <authorList>
            <person name="Jiang F."/>
        </authorList>
    </citation>
    <scope>NUCLEOTIDE SEQUENCE [LARGE SCALE GENOMIC DNA]</scope>
    <source>
        <strain evidence="1">LVBAO_FW01</strain>
        <tissue evidence="1">Leaves</tissue>
    </source>
</reference>